<gene>
    <name evidence="7" type="ORF">F4554_005067</name>
</gene>
<dbReference type="SUPFAM" id="SSF50129">
    <property type="entry name" value="GroES-like"/>
    <property type="match status" value="1"/>
</dbReference>
<dbReference type="AlphaFoldDB" id="A0A852ZSP9"/>
<dbReference type="Gene3D" id="3.40.50.720">
    <property type="entry name" value="NAD(P)-binding Rossmann-like Domain"/>
    <property type="match status" value="1"/>
</dbReference>
<proteinExistence type="inferred from homology"/>
<comment type="caution">
    <text evidence="7">The sequence shown here is derived from an EMBL/GenBank/DDBJ whole genome shotgun (WGS) entry which is preliminary data.</text>
</comment>
<evidence type="ECO:0000256" key="6">
    <source>
        <dbReference type="SAM" id="MobiDB-lite"/>
    </source>
</evidence>
<evidence type="ECO:0000256" key="4">
    <source>
        <dbReference type="ARBA" id="ARBA00022833"/>
    </source>
</evidence>
<evidence type="ECO:0000256" key="3">
    <source>
        <dbReference type="ARBA" id="ARBA00022723"/>
    </source>
</evidence>
<evidence type="ECO:0000313" key="8">
    <source>
        <dbReference type="Proteomes" id="UP000579605"/>
    </source>
</evidence>
<dbReference type="PANTHER" id="PTHR43350">
    <property type="entry name" value="NAD-DEPENDENT ALCOHOL DEHYDROGENASE"/>
    <property type="match status" value="1"/>
</dbReference>
<evidence type="ECO:0000313" key="7">
    <source>
        <dbReference type="EMBL" id="NYH92429.1"/>
    </source>
</evidence>
<reference evidence="7 8" key="1">
    <citation type="submission" date="2020-07" db="EMBL/GenBank/DDBJ databases">
        <title>Sequencing the genomes of 1000 actinobacteria strains.</title>
        <authorList>
            <person name="Klenk H.-P."/>
        </authorList>
    </citation>
    <scope>NUCLEOTIDE SEQUENCE [LARGE SCALE GENOMIC DNA]</scope>
    <source>
        <strain evidence="7 8">DSM 18448</strain>
    </source>
</reference>
<accession>A0A852ZSP9</accession>
<protein>
    <submittedName>
        <fullName evidence="7">2-desacetyl-2-hydroxyethyl bacteriochlorophyllide A dehydrogenase</fullName>
    </submittedName>
</protein>
<organism evidence="7 8">
    <name type="scientific">Actinopolymorpha rutila</name>
    <dbReference type="NCBI Taxonomy" id="446787"/>
    <lineage>
        <taxon>Bacteria</taxon>
        <taxon>Bacillati</taxon>
        <taxon>Actinomycetota</taxon>
        <taxon>Actinomycetes</taxon>
        <taxon>Propionibacteriales</taxon>
        <taxon>Actinopolymorphaceae</taxon>
        <taxon>Actinopolymorpha</taxon>
    </lineage>
</organism>
<feature type="compositionally biased region" description="Polar residues" evidence="6">
    <location>
        <begin position="342"/>
        <end position="352"/>
    </location>
</feature>
<keyword evidence="3" id="KW-0479">Metal-binding</keyword>
<evidence type="ECO:0000256" key="5">
    <source>
        <dbReference type="ARBA" id="ARBA00023002"/>
    </source>
</evidence>
<comment type="cofactor">
    <cofactor evidence="1">
        <name>Zn(2+)</name>
        <dbReference type="ChEBI" id="CHEBI:29105"/>
    </cofactor>
</comment>
<dbReference type="InterPro" id="IPR011032">
    <property type="entry name" value="GroES-like_sf"/>
</dbReference>
<dbReference type="CDD" id="cd08255">
    <property type="entry name" value="2-desacetyl-2-hydroxyethyl_bacteriochlorophyllide_like"/>
    <property type="match status" value="1"/>
</dbReference>
<evidence type="ECO:0000256" key="2">
    <source>
        <dbReference type="ARBA" id="ARBA00008072"/>
    </source>
</evidence>
<dbReference type="GO" id="GO:0016491">
    <property type="term" value="F:oxidoreductase activity"/>
    <property type="evidence" value="ECO:0007669"/>
    <property type="project" value="UniProtKB-KW"/>
</dbReference>
<name>A0A852ZSP9_9ACTN</name>
<dbReference type="PANTHER" id="PTHR43350:SF19">
    <property type="entry name" value="D-GULOSIDE 3-DEHYDROGENASE"/>
    <property type="match status" value="1"/>
</dbReference>
<evidence type="ECO:0000256" key="1">
    <source>
        <dbReference type="ARBA" id="ARBA00001947"/>
    </source>
</evidence>
<dbReference type="Gene3D" id="3.90.180.10">
    <property type="entry name" value="Medium-chain alcohol dehydrogenases, catalytic domain"/>
    <property type="match status" value="2"/>
</dbReference>
<dbReference type="EMBL" id="JACBZH010000001">
    <property type="protein sequence ID" value="NYH92429.1"/>
    <property type="molecule type" value="Genomic_DNA"/>
</dbReference>
<keyword evidence="8" id="KW-1185">Reference proteome</keyword>
<dbReference type="RefSeq" id="WP_202889458.1">
    <property type="nucleotide sequence ID" value="NZ_BAAARR010000005.1"/>
</dbReference>
<dbReference type="Proteomes" id="UP000579605">
    <property type="component" value="Unassembled WGS sequence"/>
</dbReference>
<sequence>MALEARAFWVVSAGKGEIRPVTLPEPGPGEVVVRTLWSGVSRGTERTVFGGRVPPSQYDVMRAPFQEGDFPAPVKYGYLNVGVVERGPAALAGRAVFCLYPHQTRYVVPVEAVTVIPDSVPVERAVLAGTVETAVNAAWDAAPMVGDRIAVIGAGMVGCCVARLLAGYPGVRVQLVDTDPARASVAARLGVEFVPPDRASGGCDLAIHASGTEAGLVRALELLAPEGEVVDLSWYGDQRVSLPLGEFFHSRRLAVRSSQVGMVSPARRGRRSFADRLALALDLLADPAYDALITGQSSFEDLPTVMPRLADGTLPALCHRISYGATEPVAPVEPVAEPRMESPSNREGSGRT</sequence>
<dbReference type="InterPro" id="IPR036291">
    <property type="entry name" value="NAD(P)-bd_dom_sf"/>
</dbReference>
<feature type="region of interest" description="Disordered" evidence="6">
    <location>
        <begin position="329"/>
        <end position="352"/>
    </location>
</feature>
<keyword evidence="4" id="KW-0862">Zinc</keyword>
<dbReference type="SUPFAM" id="SSF51735">
    <property type="entry name" value="NAD(P)-binding Rossmann-fold domains"/>
    <property type="match status" value="1"/>
</dbReference>
<comment type="similarity">
    <text evidence="2">Belongs to the zinc-containing alcohol dehydrogenase family.</text>
</comment>
<keyword evidence="5" id="KW-0560">Oxidoreductase</keyword>
<dbReference type="GO" id="GO:0046872">
    <property type="term" value="F:metal ion binding"/>
    <property type="evidence" value="ECO:0007669"/>
    <property type="project" value="UniProtKB-KW"/>
</dbReference>